<comment type="caution">
    <text evidence="2">The sequence shown here is derived from an EMBL/GenBank/DDBJ whole genome shotgun (WGS) entry which is preliminary data.</text>
</comment>
<feature type="transmembrane region" description="Helical" evidence="1">
    <location>
        <begin position="163"/>
        <end position="183"/>
    </location>
</feature>
<dbReference type="GO" id="GO:1902604">
    <property type="term" value="P:p-aminobenzoyl-glutamate transmembrane transport"/>
    <property type="evidence" value="ECO:0007669"/>
    <property type="project" value="InterPro"/>
</dbReference>
<keyword evidence="1" id="KW-0472">Membrane</keyword>
<feature type="transmembrane region" description="Helical" evidence="1">
    <location>
        <begin position="347"/>
        <end position="366"/>
    </location>
</feature>
<accession>C9LN97</accession>
<feature type="transmembrane region" description="Helical" evidence="1">
    <location>
        <begin position="386"/>
        <end position="406"/>
    </location>
</feature>
<keyword evidence="3" id="KW-1185">Reference proteome</keyword>
<feature type="transmembrane region" description="Helical" evidence="1">
    <location>
        <begin position="263"/>
        <end position="284"/>
    </location>
</feature>
<reference evidence="2" key="1">
    <citation type="submission" date="2009-09" db="EMBL/GenBank/DDBJ databases">
        <authorList>
            <person name="Weinstock G."/>
            <person name="Sodergren E."/>
            <person name="Clifton S."/>
            <person name="Fulton L."/>
            <person name="Fulton B."/>
            <person name="Courtney L."/>
            <person name="Fronick C."/>
            <person name="Harrison M."/>
            <person name="Strong C."/>
            <person name="Farmer C."/>
            <person name="Delahaunty K."/>
            <person name="Markovic C."/>
            <person name="Hall O."/>
            <person name="Minx P."/>
            <person name="Tomlinson C."/>
            <person name="Mitreva M."/>
            <person name="Nelson J."/>
            <person name="Hou S."/>
            <person name="Wollam A."/>
            <person name="Pepin K.H."/>
            <person name="Johnson M."/>
            <person name="Bhonagiri V."/>
            <person name="Nash W.E."/>
            <person name="Warren W."/>
            <person name="Chinwalla A."/>
            <person name="Mardis E.R."/>
            <person name="Wilson R.K."/>
        </authorList>
    </citation>
    <scope>NUCLEOTIDE SEQUENCE [LARGE SCALE GENOMIC DNA]</scope>
    <source>
        <strain evidence="2">DSM 15470</strain>
    </source>
</reference>
<dbReference type="Proteomes" id="UP000004736">
    <property type="component" value="Unassembled WGS sequence"/>
</dbReference>
<evidence type="ECO:0000313" key="3">
    <source>
        <dbReference type="Proteomes" id="UP000004736"/>
    </source>
</evidence>
<dbReference type="eggNOG" id="COG2978">
    <property type="taxonomic scope" value="Bacteria"/>
</dbReference>
<evidence type="ECO:0000313" key="2">
    <source>
        <dbReference type="EMBL" id="EEW97033.1"/>
    </source>
</evidence>
<feature type="transmembrane region" description="Helical" evidence="1">
    <location>
        <begin position="304"/>
        <end position="326"/>
    </location>
</feature>
<feature type="transmembrane region" description="Helical" evidence="1">
    <location>
        <begin position="84"/>
        <end position="103"/>
    </location>
</feature>
<feature type="transmembrane region" description="Helical" evidence="1">
    <location>
        <begin position="31"/>
        <end position="54"/>
    </location>
</feature>
<dbReference type="PANTHER" id="PTHR30282">
    <property type="entry name" value="P-AMINOBENZOYL GLUTAMATE TRANSPORTER"/>
    <property type="match status" value="1"/>
</dbReference>
<dbReference type="STRING" id="592028.GCWU000321_01017"/>
<evidence type="ECO:0000256" key="1">
    <source>
        <dbReference type="SAM" id="Phobius"/>
    </source>
</evidence>
<dbReference type="OrthoDB" id="3314392at2"/>
<feature type="transmembrane region" description="Helical" evidence="1">
    <location>
        <begin position="444"/>
        <end position="462"/>
    </location>
</feature>
<organism evidence="2 3">
    <name type="scientific">Dialister invisus DSM 15470</name>
    <dbReference type="NCBI Taxonomy" id="592028"/>
    <lineage>
        <taxon>Bacteria</taxon>
        <taxon>Bacillati</taxon>
        <taxon>Bacillota</taxon>
        <taxon>Negativicutes</taxon>
        <taxon>Veillonellales</taxon>
        <taxon>Veillonellaceae</taxon>
        <taxon>Dialister</taxon>
    </lineage>
</organism>
<dbReference type="PANTHER" id="PTHR30282:SF0">
    <property type="entry name" value="P-AMINOBENZOYL-GLUTAMATE TRANSPORT PROTEIN"/>
    <property type="match status" value="1"/>
</dbReference>
<feature type="transmembrane region" description="Helical" evidence="1">
    <location>
        <begin position="211"/>
        <end position="230"/>
    </location>
</feature>
<dbReference type="HOGENOM" id="CLU_040132_0_0_9"/>
<feature type="transmembrane region" description="Helical" evidence="1">
    <location>
        <begin position="474"/>
        <end position="499"/>
    </location>
</feature>
<feature type="transmembrane region" description="Helical" evidence="1">
    <location>
        <begin position="123"/>
        <end position="156"/>
    </location>
</feature>
<keyword evidence="1" id="KW-0812">Transmembrane</keyword>
<keyword evidence="1" id="KW-1133">Transmembrane helix</keyword>
<dbReference type="InterPro" id="IPR004697">
    <property type="entry name" value="AbgT"/>
</dbReference>
<name>C9LN97_9FIRM</name>
<proteinExistence type="predicted"/>
<dbReference type="RefSeq" id="WP_007069966.1">
    <property type="nucleotide sequence ID" value="NZ_GG698602.1"/>
</dbReference>
<dbReference type="EMBL" id="ACIM02000001">
    <property type="protein sequence ID" value="EEW97033.1"/>
    <property type="molecule type" value="Genomic_DNA"/>
</dbReference>
<dbReference type="GeneID" id="78277699"/>
<dbReference type="GO" id="GO:0015558">
    <property type="term" value="F:secondary active p-aminobenzoyl-glutamate transmembrane transporter activity"/>
    <property type="evidence" value="ECO:0007669"/>
    <property type="project" value="InterPro"/>
</dbReference>
<sequence length="512" mass="54049">MAEPVAKKSLMDRFLNTVEAAGNKLPDPATLFILLAVLVLVLSAVFGAMGASAVHPGTHKVIKVVNLLTVDGFRMIWSKAVSNFSGFAPLGMVLVCVIGAGVAEKSGFLAAFMQKVLGSAAPAIVTFTIILIGINGNVAGDAAFVVLPPVAGVIFLGMGRHPLLGVFCGYASVAAGFCANLMIGMSDSLAYGFTEAAAQMIDPNYAESPAINYYFLVASCIVLSLVGTFVTEKFMAPRFAGADLSKYELDADTLNLTPKKSAAVTKAVIATVIGIIVLVLLCIGDNPILGDPQTGSVMDGKSPFMTGIILTVTLVLFIPGAVYGFASGKYKNDKDMFTDISQAFKDISSYILLCFFCAQFTSYFAWSNLGAVLAIKGAGLLQAMNFTGIPLIIGLVIVSCIVNIFIGSASAKWAILAPVMVPMMMILGYDPAVTQVAYRIGDSITNPLSPLFYYFPLILGFVRRYEKDTGMGTIIANMLPYSIAFTAAWIVLLAVWVMLDLPLGPGGGIYLP</sequence>
<feature type="transmembrane region" description="Helical" evidence="1">
    <location>
        <begin position="413"/>
        <end position="432"/>
    </location>
</feature>
<gene>
    <name evidence="2" type="primary">ydaH</name>
    <name evidence="2" type="ORF">GCWU000321_01017</name>
</gene>
<dbReference type="Pfam" id="PF03806">
    <property type="entry name" value="ABG_transport"/>
    <property type="match status" value="1"/>
</dbReference>
<protein>
    <submittedName>
        <fullName evidence="2">AbgT transporter family</fullName>
    </submittedName>
</protein>
<dbReference type="AlphaFoldDB" id="C9LN97"/>